<feature type="domain" description="DUF6589" evidence="1">
    <location>
        <begin position="4"/>
        <end position="318"/>
    </location>
</feature>
<dbReference type="Proteomes" id="UP000807306">
    <property type="component" value="Unassembled WGS sequence"/>
</dbReference>
<gene>
    <name evidence="2" type="ORF">CPB83DRAFT_840712</name>
</gene>
<evidence type="ECO:0000313" key="2">
    <source>
        <dbReference type="EMBL" id="KAF9522129.1"/>
    </source>
</evidence>
<organism evidence="2 3">
    <name type="scientific">Crepidotus variabilis</name>
    <dbReference type="NCBI Taxonomy" id="179855"/>
    <lineage>
        <taxon>Eukaryota</taxon>
        <taxon>Fungi</taxon>
        <taxon>Dikarya</taxon>
        <taxon>Basidiomycota</taxon>
        <taxon>Agaricomycotina</taxon>
        <taxon>Agaricomycetes</taxon>
        <taxon>Agaricomycetidae</taxon>
        <taxon>Agaricales</taxon>
        <taxon>Agaricineae</taxon>
        <taxon>Crepidotaceae</taxon>
        <taxon>Crepidotus</taxon>
    </lineage>
</organism>
<protein>
    <recommendedName>
        <fullName evidence="1">DUF6589 domain-containing protein</fullName>
    </recommendedName>
</protein>
<dbReference type="AlphaFoldDB" id="A0A9P6E482"/>
<evidence type="ECO:0000259" key="1">
    <source>
        <dbReference type="Pfam" id="PF20231"/>
    </source>
</evidence>
<dbReference type="InterPro" id="IPR046496">
    <property type="entry name" value="DUF6589"/>
</dbReference>
<sequence length="377" mass="43324">MWCIVQPLLEEWHFEWTNLSQFFEAHWGPPLSKDPSRLGHSAEKIGRKQPSNQKKVDFYPNCDLAFLVLDARLLDCWRLLYQKGDLFKHFDNLASQKDLPSFETLEILARKLYRSYTSIRAQEMVIRGHKFMPDDSAVPTGTAWPLANAHGTFFDDPKSNSLPTPFKGDQVLARSIAFMREAMLAQELSLSTAEGDVGRVWEVTKILVFSFAGSSHGKYLAYILEMIVTLEVECSTERRKGLLQMTLVNLTGRPGHWSAGDFVQEYFNRLLEAIVERKGVEYGDKFIHKTWSQNIHHIARLKLLWFDGLGIKTRSSKHAGAKHNTELRLLLAVYQDSGLHTFCAARSYDDNLFVDDYQHGMEELGSKKLRKWIHKTT</sequence>
<name>A0A9P6E482_9AGAR</name>
<dbReference type="Pfam" id="PF20231">
    <property type="entry name" value="DUF6589"/>
    <property type="match status" value="1"/>
</dbReference>
<dbReference type="EMBL" id="MU157959">
    <property type="protein sequence ID" value="KAF9522129.1"/>
    <property type="molecule type" value="Genomic_DNA"/>
</dbReference>
<proteinExistence type="predicted"/>
<reference evidence="2" key="1">
    <citation type="submission" date="2020-11" db="EMBL/GenBank/DDBJ databases">
        <authorList>
            <consortium name="DOE Joint Genome Institute"/>
            <person name="Ahrendt S."/>
            <person name="Riley R."/>
            <person name="Andreopoulos W."/>
            <person name="Labutti K."/>
            <person name="Pangilinan J."/>
            <person name="Ruiz-Duenas F.J."/>
            <person name="Barrasa J.M."/>
            <person name="Sanchez-Garcia M."/>
            <person name="Camarero S."/>
            <person name="Miyauchi S."/>
            <person name="Serrano A."/>
            <person name="Linde D."/>
            <person name="Babiker R."/>
            <person name="Drula E."/>
            <person name="Ayuso-Fernandez I."/>
            <person name="Pacheco R."/>
            <person name="Padilla G."/>
            <person name="Ferreira P."/>
            <person name="Barriuso J."/>
            <person name="Kellner H."/>
            <person name="Castanera R."/>
            <person name="Alfaro M."/>
            <person name="Ramirez L."/>
            <person name="Pisabarro A.G."/>
            <person name="Kuo A."/>
            <person name="Tritt A."/>
            <person name="Lipzen A."/>
            <person name="He G."/>
            <person name="Yan M."/>
            <person name="Ng V."/>
            <person name="Cullen D."/>
            <person name="Martin F."/>
            <person name="Rosso M.-N."/>
            <person name="Henrissat B."/>
            <person name="Hibbett D."/>
            <person name="Martinez A.T."/>
            <person name="Grigoriev I.V."/>
        </authorList>
    </citation>
    <scope>NUCLEOTIDE SEQUENCE</scope>
    <source>
        <strain evidence="2">CBS 506.95</strain>
    </source>
</reference>
<dbReference type="OrthoDB" id="3256296at2759"/>
<accession>A0A9P6E482</accession>
<evidence type="ECO:0000313" key="3">
    <source>
        <dbReference type="Proteomes" id="UP000807306"/>
    </source>
</evidence>
<keyword evidence="3" id="KW-1185">Reference proteome</keyword>
<comment type="caution">
    <text evidence="2">The sequence shown here is derived from an EMBL/GenBank/DDBJ whole genome shotgun (WGS) entry which is preliminary data.</text>
</comment>